<reference evidence="1 2" key="1">
    <citation type="journal article" date="2016" name="PLoS ONE">
        <title>Genome Sequencing and Analysis of Catopsilia pomona nucleopolyhedrovirus: A Distinct Species in Group I Alphabaculovirus.</title>
        <authorList>
            <person name="Wang J."/>
            <person name="Zhu Z."/>
            <person name="Zhang L."/>
            <person name="Hou D."/>
            <person name="Wang M."/>
            <person name="Arif B."/>
            <person name="Kou Z."/>
            <person name="Wang H."/>
            <person name="Deng F."/>
            <person name="Hu Z."/>
        </authorList>
    </citation>
    <scope>NUCLEOTIDE SEQUENCE [LARGE SCALE GENOMIC DNA]</scope>
    <source>
        <strain evidence="1">416</strain>
    </source>
</reference>
<dbReference type="GeneID" id="27924248"/>
<gene>
    <name evidence="1" type="primary">gp16</name>
    <name evidence="1" type="ORF">CapoNPV_024</name>
</gene>
<evidence type="ECO:0000313" key="1">
    <source>
        <dbReference type="EMBL" id="ANF29672.1"/>
    </source>
</evidence>
<proteinExistence type="predicted"/>
<sequence>MNVWATFSIVLIGYLVYFGHLNNELQEIKSILMLVYNAIDENFANVLQEIVHLKTDTLTMLDNLQNTTVRTWNVVVENGKKITSLDEKINVLLVKNGVDYNNVLYNV</sequence>
<dbReference type="OrthoDB" id="18400at10239"/>
<dbReference type="Proteomes" id="UP000203996">
    <property type="component" value="Segment"/>
</dbReference>
<dbReference type="KEGG" id="vg:27924248"/>
<protein>
    <submittedName>
        <fullName evidence="1">Gp16</fullName>
    </submittedName>
</protein>
<accession>A0A172WZA0</accession>
<organism evidence="1 2">
    <name type="scientific">Catopsilia pomona nucleopolyhedrovirus</name>
    <dbReference type="NCBI Taxonomy" id="1850906"/>
    <lineage>
        <taxon>Viruses</taxon>
        <taxon>Viruses incertae sedis</taxon>
        <taxon>Naldaviricetes</taxon>
        <taxon>Lefavirales</taxon>
        <taxon>Baculoviridae</taxon>
        <taxon>Alphabaculovirus</taxon>
        <taxon>Alphabaculovirus capomonae</taxon>
    </lineage>
</organism>
<evidence type="ECO:0000313" key="2">
    <source>
        <dbReference type="Proteomes" id="UP000203996"/>
    </source>
</evidence>
<dbReference type="RefSeq" id="YP_009255281.1">
    <property type="nucleotide sequence ID" value="NC_030240.1"/>
</dbReference>
<name>A0A172WZA0_9ABAC</name>
<dbReference type="EMBL" id="KU565883">
    <property type="protein sequence ID" value="ANF29672.1"/>
    <property type="molecule type" value="Genomic_DNA"/>
</dbReference>
<keyword evidence="2" id="KW-1185">Reference proteome</keyword>